<feature type="compositionally biased region" description="Polar residues" evidence="1">
    <location>
        <begin position="610"/>
        <end position="620"/>
    </location>
</feature>
<feature type="compositionally biased region" description="Basic and acidic residues" evidence="1">
    <location>
        <begin position="919"/>
        <end position="933"/>
    </location>
</feature>
<evidence type="ECO:0000313" key="3">
    <source>
        <dbReference type="Proteomes" id="UP001590951"/>
    </source>
</evidence>
<reference evidence="2 3" key="1">
    <citation type="submission" date="2024-09" db="EMBL/GenBank/DDBJ databases">
        <title>Rethinking Asexuality: The Enigmatic Case of Functional Sexual Genes in Lepraria (Stereocaulaceae).</title>
        <authorList>
            <person name="Doellman M."/>
            <person name="Sun Y."/>
            <person name="Barcenas-Pena A."/>
            <person name="Lumbsch H.T."/>
            <person name="Grewe F."/>
        </authorList>
    </citation>
    <scope>NUCLEOTIDE SEQUENCE [LARGE SCALE GENOMIC DNA]</scope>
    <source>
        <strain evidence="2 3">Grewe 0041</strain>
    </source>
</reference>
<proteinExistence type="predicted"/>
<organism evidence="2 3">
    <name type="scientific">Lepraria finkii</name>
    <dbReference type="NCBI Taxonomy" id="1340010"/>
    <lineage>
        <taxon>Eukaryota</taxon>
        <taxon>Fungi</taxon>
        <taxon>Dikarya</taxon>
        <taxon>Ascomycota</taxon>
        <taxon>Pezizomycotina</taxon>
        <taxon>Lecanoromycetes</taxon>
        <taxon>OSLEUM clade</taxon>
        <taxon>Lecanoromycetidae</taxon>
        <taxon>Lecanorales</taxon>
        <taxon>Lecanorineae</taxon>
        <taxon>Stereocaulaceae</taxon>
        <taxon>Lepraria</taxon>
    </lineage>
</organism>
<protein>
    <submittedName>
        <fullName evidence="2">Uncharacterized protein</fullName>
    </submittedName>
</protein>
<dbReference type="EMBL" id="JBHFEH010000006">
    <property type="protein sequence ID" value="KAL2056945.1"/>
    <property type="molecule type" value="Genomic_DNA"/>
</dbReference>
<feature type="compositionally biased region" description="Polar residues" evidence="1">
    <location>
        <begin position="894"/>
        <end position="918"/>
    </location>
</feature>
<feature type="region of interest" description="Disordered" evidence="1">
    <location>
        <begin position="602"/>
        <end position="633"/>
    </location>
</feature>
<feature type="region of interest" description="Disordered" evidence="1">
    <location>
        <begin position="36"/>
        <end position="57"/>
    </location>
</feature>
<evidence type="ECO:0000256" key="1">
    <source>
        <dbReference type="SAM" id="MobiDB-lite"/>
    </source>
</evidence>
<accession>A0ABR4BGJ1</accession>
<dbReference type="Proteomes" id="UP001590951">
    <property type="component" value="Unassembled WGS sequence"/>
</dbReference>
<name>A0ABR4BGJ1_9LECA</name>
<sequence>MNALSASFDAALTTPRSITAAMSPRRALMPAGLVTAEDLTPRKHTPSESSDSGYGSIGGVPEVGPYQGCQTITEEFALHPRSIFDRKVKLKVFNKEISQSTRYRFADLQELLARPLYDYLTKAKVHSSGISIKLKVLGENEIAAKLWILVFCSDTASKRVKKFLNQPQIKAEYKPCSTDPDRPSFEVHVCNRPPRSMATTNPIDVYGNWDETTTMCGQVIEVGEPDQTRTATLGGIIKILASDASSKFYGMTAGHIIAQCRDELSEVEDSEDGESLEGENGLELDFELDGYHDTPELDMVGYPSRATAQSNKHEDSWPLKGHITVVSDPSYGPDLDWALIEFDGDAAGSWPNVFPGTDHKVGGSLRELACEPMMTDPDRPVVLLSGIGGPKHGTLSTSSSFLNMGLTKTFTETYTLTLSPNSVLYPGDCGSWVVDDQTYEVYGHVVASDVLGEAYVVPLHATLQDIATRLTARSVSLPTEFDIHQSLEQQSKMLLFNRDSTYPGVGSSALTRQPPLPNPFTTPQGLERLRNDIDRLCLAPISSPQYPFFNEGRPSEKYQANITTSSHQSRPPLPIALAEFRSSGHQLPPALKAPPVASFIPRSPLLVPQNDKNLNTSSQRRPSRGTHDAFDNNSKELVSYESYKFTKEPAKHIGRKETWGYCRRTTVLVSQGSLAEQLNKQYQRGELASKQYHAPEMKGFKQRQIDRLIDRRNARDDPRFQYQLALVKLDQRRVKSGNIETNSMFVVLKRQPRKGITFDPSWRTSVLPILSDEIVDLTDQEEPERVHSYPTSKESAHAPKGPISALYQTSMPRGHIGHHGLCAARNISRVQDPGINRGPYPYPQEVLHPGHGDRINKPREMKREPSRVINANSTRKKKSYGSSSSSSSSSSESDNLSEMTNITGPTMSSEGRTSSCSKSYREENRAFHNDKRRQPTSSQARPFPSLGTNRPRHNSSTVNGRRDIQHTLPANQIPLWINPPKVSVLPNKPPRCQSATLPQPTLTYEEVFGSRKPANDTETMVVYGRRASSAHAPAEREIAFDM</sequence>
<evidence type="ECO:0000313" key="2">
    <source>
        <dbReference type="EMBL" id="KAL2056945.1"/>
    </source>
</evidence>
<comment type="caution">
    <text evidence="2">The sequence shown here is derived from an EMBL/GenBank/DDBJ whole genome shotgun (WGS) entry which is preliminary data.</text>
</comment>
<keyword evidence="3" id="KW-1185">Reference proteome</keyword>
<feature type="compositionally biased region" description="Basic and acidic residues" evidence="1">
    <location>
        <begin position="848"/>
        <end position="866"/>
    </location>
</feature>
<feature type="compositionally biased region" description="Low complexity" evidence="1">
    <location>
        <begin position="882"/>
        <end position="893"/>
    </location>
</feature>
<feature type="region of interest" description="Disordered" evidence="1">
    <location>
        <begin position="833"/>
        <end position="960"/>
    </location>
</feature>
<feature type="region of interest" description="Disordered" evidence="1">
    <location>
        <begin position="778"/>
        <end position="800"/>
    </location>
</feature>
<gene>
    <name evidence="2" type="ORF">ABVK25_002684</name>
</gene>